<accession>A0A5D0TR37</accession>
<proteinExistence type="predicted"/>
<keyword evidence="2" id="KW-1185">Reference proteome</keyword>
<dbReference type="OrthoDB" id="9786855at2"/>
<dbReference type="AlphaFoldDB" id="A0A5D0TR37"/>
<gene>
    <name evidence="1" type="ORF">FXF65_37530</name>
</gene>
<reference evidence="1 2" key="1">
    <citation type="submission" date="2019-08" db="EMBL/GenBank/DDBJ databases">
        <title>Actinomadura sp. nov. CYP1-5 isolated from mountain soil.</title>
        <authorList>
            <person name="Songsumanus A."/>
            <person name="Kuncharoen N."/>
            <person name="Kudo T."/>
            <person name="Yuki M."/>
            <person name="Igarashi Y."/>
            <person name="Tanasupawat S."/>
        </authorList>
    </citation>
    <scope>NUCLEOTIDE SEQUENCE [LARGE SCALE GENOMIC DNA]</scope>
    <source>
        <strain evidence="1 2">GKU157</strain>
    </source>
</reference>
<sequence length="100" mass="11270">MELIRITTECGHAFEISEEHTLLWAEEIARLQSLAAKSKRAREGATFDCKICGALCLLVTVEDERLVWGRLFHRVMNEHCSTWPADGHGTFSTAVEDHEG</sequence>
<comment type="caution">
    <text evidence="1">The sequence shown here is derived from an EMBL/GenBank/DDBJ whole genome shotgun (WGS) entry which is preliminary data.</text>
</comment>
<evidence type="ECO:0000313" key="2">
    <source>
        <dbReference type="Proteomes" id="UP000322634"/>
    </source>
</evidence>
<evidence type="ECO:0000313" key="1">
    <source>
        <dbReference type="EMBL" id="TYC08598.1"/>
    </source>
</evidence>
<dbReference type="RefSeq" id="WP_148354898.1">
    <property type="nucleotide sequence ID" value="NZ_JBHSBF010000002.1"/>
</dbReference>
<dbReference type="EMBL" id="VSFF01000016">
    <property type="protein sequence ID" value="TYC08598.1"/>
    <property type="molecule type" value="Genomic_DNA"/>
</dbReference>
<name>A0A5D0TR37_9ACTN</name>
<dbReference type="Proteomes" id="UP000322634">
    <property type="component" value="Unassembled WGS sequence"/>
</dbReference>
<protein>
    <submittedName>
        <fullName evidence="1">Uncharacterized protein</fullName>
    </submittedName>
</protein>
<organism evidence="1 2">
    <name type="scientific">Actinomadura syzygii</name>
    <dbReference type="NCBI Taxonomy" id="1427538"/>
    <lineage>
        <taxon>Bacteria</taxon>
        <taxon>Bacillati</taxon>
        <taxon>Actinomycetota</taxon>
        <taxon>Actinomycetes</taxon>
        <taxon>Streptosporangiales</taxon>
        <taxon>Thermomonosporaceae</taxon>
        <taxon>Actinomadura</taxon>
    </lineage>
</organism>